<evidence type="ECO:0000256" key="1">
    <source>
        <dbReference type="ARBA" id="ARBA00004141"/>
    </source>
</evidence>
<dbReference type="PANTHER" id="PTHR38459:SF1">
    <property type="entry name" value="PROPHAGE BACTOPRENOL-LINKED GLUCOSE TRANSLOCASE HOMOLOG"/>
    <property type="match status" value="1"/>
</dbReference>
<accession>A0A1E3ACG0</accession>
<feature type="transmembrane region" description="Helical" evidence="6">
    <location>
        <begin position="35"/>
        <end position="61"/>
    </location>
</feature>
<keyword evidence="5 6" id="KW-0472">Membrane</keyword>
<dbReference type="EMBL" id="MCGH01000002">
    <property type="protein sequence ID" value="ODM06435.1"/>
    <property type="molecule type" value="Genomic_DNA"/>
</dbReference>
<dbReference type="GO" id="GO:0000271">
    <property type="term" value="P:polysaccharide biosynthetic process"/>
    <property type="evidence" value="ECO:0007669"/>
    <property type="project" value="InterPro"/>
</dbReference>
<name>A0A1E3ACG0_9FIRM</name>
<gene>
    <name evidence="8" type="ORF">BEH84_06232</name>
    <name evidence="9" type="ORF">BEI61_02325</name>
</gene>
<dbReference type="PANTHER" id="PTHR38459">
    <property type="entry name" value="PROPHAGE BACTOPRENOL-LINKED GLUCOSE TRANSLOCASE HOMOLOG"/>
    <property type="match status" value="1"/>
</dbReference>
<dbReference type="PATRIC" id="fig|1432052.3.peg.6882"/>
<proteinExistence type="inferred from homology"/>
<dbReference type="GeneID" id="93304212"/>
<comment type="caution">
    <text evidence="9">The sequence shown here is derived from an EMBL/GenBank/DDBJ whole genome shotgun (WGS) entry which is preliminary data.</text>
</comment>
<feature type="transmembrane region" description="Helical" evidence="6">
    <location>
        <begin position="105"/>
        <end position="123"/>
    </location>
</feature>
<feature type="transmembrane region" description="Helical" evidence="6">
    <location>
        <begin position="73"/>
        <end position="93"/>
    </location>
</feature>
<organism evidence="9 10">
    <name type="scientific">Eisenbergiella tayi</name>
    <dbReference type="NCBI Taxonomy" id="1432052"/>
    <lineage>
        <taxon>Bacteria</taxon>
        <taxon>Bacillati</taxon>
        <taxon>Bacillota</taxon>
        <taxon>Clostridia</taxon>
        <taxon>Lachnospirales</taxon>
        <taxon>Lachnospiraceae</taxon>
        <taxon>Eisenbergiella</taxon>
    </lineage>
</organism>
<dbReference type="Pfam" id="PF04138">
    <property type="entry name" value="GtrA_DPMS_TM"/>
    <property type="match status" value="1"/>
</dbReference>
<feature type="transmembrane region" description="Helical" evidence="6">
    <location>
        <begin position="7"/>
        <end position="29"/>
    </location>
</feature>
<evidence type="ECO:0000256" key="2">
    <source>
        <dbReference type="ARBA" id="ARBA00009399"/>
    </source>
</evidence>
<dbReference type="Proteomes" id="UP000095003">
    <property type="component" value="Unassembled WGS sequence"/>
</dbReference>
<keyword evidence="4 6" id="KW-1133">Transmembrane helix</keyword>
<comment type="subcellular location">
    <subcellularLocation>
        <location evidence="1">Membrane</location>
        <topology evidence="1">Multi-pass membrane protein</topology>
    </subcellularLocation>
</comment>
<evidence type="ECO:0000256" key="4">
    <source>
        <dbReference type="ARBA" id="ARBA00022989"/>
    </source>
</evidence>
<evidence type="ECO:0000313" key="8">
    <source>
        <dbReference type="EMBL" id="ODM02677.1"/>
    </source>
</evidence>
<keyword evidence="3 6" id="KW-0812">Transmembrane</keyword>
<dbReference type="RefSeq" id="WP_009252841.1">
    <property type="nucleotide sequence ID" value="NZ_BAABXS010000001.1"/>
</dbReference>
<evidence type="ECO:0000256" key="6">
    <source>
        <dbReference type="SAM" id="Phobius"/>
    </source>
</evidence>
<evidence type="ECO:0000313" key="9">
    <source>
        <dbReference type="EMBL" id="ODM06435.1"/>
    </source>
</evidence>
<dbReference type="AlphaFoldDB" id="A0A1E3ACG0"/>
<evidence type="ECO:0000259" key="7">
    <source>
        <dbReference type="Pfam" id="PF04138"/>
    </source>
</evidence>
<sequence>MKKLIQQILKFGVVGFLCFFIDYGIMVALTELCGISSVISSGISFSVSVIVNYILSITVVFDADKEANKAKQFVIFLILSIIGLGINQVIMWGGTSWLDQYMERSYMLVKIAATAVVMVYNFITRKIFIEKKPENNG</sequence>
<evidence type="ECO:0000256" key="5">
    <source>
        <dbReference type="ARBA" id="ARBA00023136"/>
    </source>
</evidence>
<evidence type="ECO:0000313" key="11">
    <source>
        <dbReference type="Proteomes" id="UP000095003"/>
    </source>
</evidence>
<evidence type="ECO:0000256" key="3">
    <source>
        <dbReference type="ARBA" id="ARBA00022692"/>
    </source>
</evidence>
<dbReference type="GO" id="GO:0005886">
    <property type="term" value="C:plasma membrane"/>
    <property type="evidence" value="ECO:0007669"/>
    <property type="project" value="TreeGrafter"/>
</dbReference>
<reference evidence="10 11" key="1">
    <citation type="submission" date="2016-07" db="EMBL/GenBank/DDBJ databases">
        <title>Characterization of isolates of Eisenbergiella tayi derived from blood cultures, using whole genome sequencing.</title>
        <authorList>
            <person name="Burdz T."/>
            <person name="Wiebe D."/>
            <person name="Huynh C."/>
            <person name="Bernard K."/>
        </authorList>
    </citation>
    <scope>NUCLEOTIDE SEQUENCE [LARGE SCALE GENOMIC DNA]</scope>
    <source>
        <strain evidence="9 10">NML 110608</strain>
        <strain evidence="8 11">NML 120489</strain>
    </source>
</reference>
<protein>
    <submittedName>
        <fullName evidence="9">GtrA-like protein</fullName>
    </submittedName>
</protein>
<feature type="domain" description="GtrA/DPMS transmembrane" evidence="7">
    <location>
        <begin position="10"/>
        <end position="129"/>
    </location>
</feature>
<evidence type="ECO:0000313" key="10">
    <source>
        <dbReference type="Proteomes" id="UP000094067"/>
    </source>
</evidence>
<dbReference type="InterPro" id="IPR051401">
    <property type="entry name" value="GtrA_CellWall_Glycosyl"/>
</dbReference>
<comment type="similarity">
    <text evidence="2">Belongs to the GtrA family.</text>
</comment>
<dbReference type="EMBL" id="MCGI01000009">
    <property type="protein sequence ID" value="ODM02677.1"/>
    <property type="molecule type" value="Genomic_DNA"/>
</dbReference>
<dbReference type="InterPro" id="IPR007267">
    <property type="entry name" value="GtrA_DPMS_TM"/>
</dbReference>
<dbReference type="Proteomes" id="UP000094067">
    <property type="component" value="Unassembled WGS sequence"/>
</dbReference>